<feature type="repeat" description="ANK" evidence="1">
    <location>
        <begin position="191"/>
        <end position="223"/>
    </location>
</feature>
<dbReference type="EMBL" id="CDMZ01005878">
    <property type="protein sequence ID" value="CEM55465.1"/>
    <property type="molecule type" value="Genomic_DNA"/>
</dbReference>
<sequence length="471" mass="50714">MSVNIDPVIQGVESLEQAFDQVLQSIRHKKNLLVKLKEKAQADSASASSTAPSSAPLPQEAAALTRLQQLIQHELPDLRKSCHAELDQIIGCNYKIDLSPLFACGIDYVIRSFQPLSAQTLCSALDSFTERRQMHNFRLCLTVGAQLDGSVDGQSALLKAVWTMNFAGVRLLADAGAGLEVKSARPVWGVAGRTALHLACCKRSPEIANFLISRGANVKAEDSKKYTPLHIAASEGLTDVIVSLLSHGADVNAKSTPGDTALHRASYKGQRGAAELLLDRGAHVDERGTWDRTPLHGTLAPCGRQLADHSDVAQLLISRGADVNARVSNGVTVLQHAAAWGSADVAEVVVSAGADLHLTDDTGATALHHAVRRTSQMNRYAVDQQKKNRIVRMLVSNGINTHVRNNSGRTALDLARQYLLQDSEICSFLGIFPHHSSSSSSDDDDVEEVEGGGEEEEEEEDAGDDDNDEDD</sequence>
<evidence type="ECO:0000256" key="1">
    <source>
        <dbReference type="PROSITE-ProRule" id="PRU00023"/>
    </source>
</evidence>
<feature type="compositionally biased region" description="Acidic residues" evidence="2">
    <location>
        <begin position="441"/>
        <end position="471"/>
    </location>
</feature>
<dbReference type="Pfam" id="PF00023">
    <property type="entry name" value="Ank"/>
    <property type="match status" value="1"/>
</dbReference>
<name>A0A0G4IDX2_9ALVE</name>
<organism evidence="3">
    <name type="scientific">Chromera velia CCMP2878</name>
    <dbReference type="NCBI Taxonomy" id="1169474"/>
    <lineage>
        <taxon>Eukaryota</taxon>
        <taxon>Sar</taxon>
        <taxon>Alveolata</taxon>
        <taxon>Colpodellida</taxon>
        <taxon>Chromeraceae</taxon>
        <taxon>Chromera</taxon>
    </lineage>
</organism>
<feature type="repeat" description="ANK" evidence="1">
    <location>
        <begin position="257"/>
        <end position="289"/>
    </location>
</feature>
<accession>A0A0G4IDX2</accession>
<dbReference type="PANTHER" id="PTHR24118:SF99">
    <property type="entry name" value="POTE ANKYRIN DOMAIN FAMILY MEMBER 3C-RELATED"/>
    <property type="match status" value="1"/>
</dbReference>
<feature type="repeat" description="ANK" evidence="1">
    <location>
        <begin position="329"/>
        <end position="361"/>
    </location>
</feature>
<dbReference type="PROSITE" id="PS50297">
    <property type="entry name" value="ANK_REP_REGION"/>
    <property type="match status" value="4"/>
</dbReference>
<dbReference type="PRINTS" id="PR01415">
    <property type="entry name" value="ANKYRIN"/>
</dbReference>
<dbReference type="VEuPathDB" id="CryptoDB:Cvel_13559"/>
<gene>
    <name evidence="3" type="ORF">Cvel_13559</name>
</gene>
<feature type="repeat" description="ANK" evidence="1">
    <location>
        <begin position="362"/>
        <end position="406"/>
    </location>
</feature>
<dbReference type="InterPro" id="IPR036770">
    <property type="entry name" value="Ankyrin_rpt-contain_sf"/>
</dbReference>
<dbReference type="PANTHER" id="PTHR24118">
    <property type="entry name" value="POTE ANKYRIN DOMAIN"/>
    <property type="match status" value="1"/>
</dbReference>
<dbReference type="PROSITE" id="PS50088">
    <property type="entry name" value="ANK_REPEAT"/>
    <property type="match status" value="5"/>
</dbReference>
<feature type="region of interest" description="Disordered" evidence="2">
    <location>
        <begin position="434"/>
        <end position="471"/>
    </location>
</feature>
<dbReference type="AlphaFoldDB" id="A0A0G4IDX2"/>
<proteinExistence type="predicted"/>
<dbReference type="SUPFAM" id="SSF48403">
    <property type="entry name" value="Ankyrin repeat"/>
    <property type="match status" value="1"/>
</dbReference>
<dbReference type="Gene3D" id="1.25.40.20">
    <property type="entry name" value="Ankyrin repeat-containing domain"/>
    <property type="match status" value="1"/>
</dbReference>
<keyword evidence="1" id="KW-0040">ANK repeat</keyword>
<dbReference type="Pfam" id="PF12796">
    <property type="entry name" value="Ank_2"/>
    <property type="match status" value="2"/>
</dbReference>
<protein>
    <submittedName>
        <fullName evidence="3">Uncharacterized protein</fullName>
    </submittedName>
</protein>
<dbReference type="SMART" id="SM00248">
    <property type="entry name" value="ANK"/>
    <property type="match status" value="7"/>
</dbReference>
<reference evidence="3" key="1">
    <citation type="submission" date="2014-11" db="EMBL/GenBank/DDBJ databases">
        <authorList>
            <person name="Otto D Thomas"/>
            <person name="Naeem Raeece"/>
        </authorList>
    </citation>
    <scope>NUCLEOTIDE SEQUENCE</scope>
</reference>
<evidence type="ECO:0000256" key="2">
    <source>
        <dbReference type="SAM" id="MobiDB-lite"/>
    </source>
</evidence>
<dbReference type="InterPro" id="IPR002110">
    <property type="entry name" value="Ankyrin_rpt"/>
</dbReference>
<dbReference type="PhylomeDB" id="A0A0G4IDX2"/>
<feature type="repeat" description="ANK" evidence="1">
    <location>
        <begin position="224"/>
        <end position="256"/>
    </location>
</feature>
<evidence type="ECO:0000313" key="3">
    <source>
        <dbReference type="EMBL" id="CEM55465.1"/>
    </source>
</evidence>